<dbReference type="InterPro" id="IPR036195">
    <property type="entry name" value="AbfB_ABD_sf"/>
</dbReference>
<evidence type="ECO:0000256" key="2">
    <source>
        <dbReference type="ARBA" id="ARBA00022801"/>
    </source>
</evidence>
<dbReference type="InterPro" id="IPR007934">
    <property type="entry name" value="AbfB_ABD"/>
</dbReference>
<evidence type="ECO:0000256" key="1">
    <source>
        <dbReference type="ARBA" id="ARBA00009902"/>
    </source>
</evidence>
<dbReference type="SUPFAM" id="SSF75005">
    <property type="entry name" value="Arabinanase/levansucrase/invertase"/>
    <property type="match status" value="1"/>
</dbReference>
<evidence type="ECO:0000259" key="4">
    <source>
        <dbReference type="Pfam" id="PF00251"/>
    </source>
</evidence>
<dbReference type="Pfam" id="PF00251">
    <property type="entry name" value="Glyco_hydro_32N"/>
    <property type="match status" value="1"/>
</dbReference>
<dbReference type="Proteomes" id="UP001321542">
    <property type="component" value="Chromosome"/>
</dbReference>
<dbReference type="PANTHER" id="PTHR43301:SF3">
    <property type="entry name" value="ARABINAN ENDO-1,5-ALPHA-L-ARABINOSIDASE A-RELATED"/>
    <property type="match status" value="1"/>
</dbReference>
<dbReference type="CDD" id="cd23399">
    <property type="entry name" value="beta-trefoil_ABD_ABFB"/>
    <property type="match status" value="1"/>
</dbReference>
<evidence type="ECO:0000256" key="3">
    <source>
        <dbReference type="ARBA" id="ARBA00023295"/>
    </source>
</evidence>
<comment type="similarity">
    <text evidence="1">Belongs to the glycosyl hydrolase 32 family.</text>
</comment>
<evidence type="ECO:0000313" key="7">
    <source>
        <dbReference type="Proteomes" id="UP001321542"/>
    </source>
</evidence>
<dbReference type="PANTHER" id="PTHR43301">
    <property type="entry name" value="ARABINAN ENDO-1,5-ALPHA-L-ARABINOSIDASE"/>
    <property type="match status" value="1"/>
</dbReference>
<dbReference type="Pfam" id="PF05270">
    <property type="entry name" value="AbfB"/>
    <property type="match status" value="1"/>
</dbReference>
<sequence>MGYFKESISGAGNVNALHLAVSDDGREWTPLNDNNAILPPTAGTKGIRDPFLFRLNDGSWVALATDIAAGGSFTKPNPNIHVWTSPDLVNWSADRLLKVNGTNPNAYSWAPAVHWDPVRQAYGITFTTVPQGASYSVIDVAYTTDFVTATDPAVYYDAGHGVIDSHVVTGVNGSNYLYYKDNATGRLAGARSTSVEPGSFTKYTDGVAENRCTEAPTLVKSLTAPSTWMLWGDTYCPNAKFDLWQGDLVSGTWTKAGRQTYTAPLNAKHNTVQPITAADRDRLLARYGGTSWNLLKSYNFPGRYVRHASFAGKISELPFDPYQDAQWRLRPGLSDSTGVSFESVNFPGYYMKQENFEIKVVRDDGTAAFATDATFHRVAGLDGTWSSFRSARFPTRYLRHSSFALRIDEISTGTGRADATFDIVQ</sequence>
<evidence type="ECO:0000313" key="6">
    <source>
        <dbReference type="EMBL" id="BBC34974.1"/>
    </source>
</evidence>
<feature type="domain" description="Alpha-L-arabinofuranosidase B arabinose-binding" evidence="5">
    <location>
        <begin position="295"/>
        <end position="422"/>
    </location>
</feature>
<protein>
    <recommendedName>
        <fullName evidence="8">Endo-1,4-beta-xylanase</fullName>
    </recommendedName>
</protein>
<keyword evidence="3" id="KW-0326">Glycosidase</keyword>
<dbReference type="RefSeq" id="WP_286255082.1">
    <property type="nucleotide sequence ID" value="NZ_AP018448.1"/>
</dbReference>
<dbReference type="EMBL" id="AP018448">
    <property type="protein sequence ID" value="BBC34974.1"/>
    <property type="molecule type" value="Genomic_DNA"/>
</dbReference>
<reference evidence="6 7" key="2">
    <citation type="journal article" date="2023" name="ChemBioChem">
        <title>Acyltransferase Domain Exchange between Two Independent Type I Polyketide Synthases in the Same Producer Strain of Macrolide Antibiotics.</title>
        <authorList>
            <person name="Kudo F."/>
            <person name="Kishikawa K."/>
            <person name="Tsuboi K."/>
            <person name="Kido T."/>
            <person name="Usui T."/>
            <person name="Hashimoto J."/>
            <person name="Shin-Ya K."/>
            <person name="Miyanaga A."/>
            <person name="Eguchi T."/>
        </authorList>
    </citation>
    <scope>NUCLEOTIDE SEQUENCE [LARGE SCALE GENOMIC DNA]</scope>
    <source>
        <strain evidence="6 7">A-8890</strain>
    </source>
</reference>
<reference evidence="6 7" key="1">
    <citation type="journal article" date="2010" name="ChemBioChem">
        <title>Cloning and characterization of the biosynthetic gene cluster of 16-membered macrolide antibiotic FD-891: involvement of a dual functional cytochrome P450 monooxygenase catalyzing epoxidation and hydroxylation.</title>
        <authorList>
            <person name="Kudo F."/>
            <person name="Motegi A."/>
            <person name="Mizoue K."/>
            <person name="Eguchi T."/>
        </authorList>
    </citation>
    <scope>NUCLEOTIDE SEQUENCE [LARGE SCALE GENOMIC DNA]</scope>
    <source>
        <strain evidence="6 7">A-8890</strain>
    </source>
</reference>
<name>A0ABN5VNP8_9ACTN</name>
<evidence type="ECO:0000259" key="5">
    <source>
        <dbReference type="Pfam" id="PF05270"/>
    </source>
</evidence>
<dbReference type="SUPFAM" id="SSF110221">
    <property type="entry name" value="AbfB domain"/>
    <property type="match status" value="1"/>
</dbReference>
<dbReference type="Gene3D" id="2.80.10.50">
    <property type="match status" value="1"/>
</dbReference>
<keyword evidence="7" id="KW-1185">Reference proteome</keyword>
<dbReference type="InterPro" id="IPR050727">
    <property type="entry name" value="GH43_arabinanases"/>
</dbReference>
<gene>
    <name evidence="6" type="ORF">SGFS_062680</name>
</gene>
<dbReference type="InterPro" id="IPR023296">
    <property type="entry name" value="Glyco_hydro_beta-prop_sf"/>
</dbReference>
<proteinExistence type="inferred from homology"/>
<dbReference type="Gene3D" id="2.115.10.20">
    <property type="entry name" value="Glycosyl hydrolase domain, family 43"/>
    <property type="match status" value="1"/>
</dbReference>
<feature type="domain" description="Glycosyl hydrolase family 32 N-terminal" evidence="4">
    <location>
        <begin position="18"/>
        <end position="103"/>
    </location>
</feature>
<evidence type="ECO:0008006" key="8">
    <source>
        <dbReference type="Google" id="ProtNLM"/>
    </source>
</evidence>
<organism evidence="6 7">
    <name type="scientific">Streptomyces graminofaciens</name>
    <dbReference type="NCBI Taxonomy" id="68212"/>
    <lineage>
        <taxon>Bacteria</taxon>
        <taxon>Bacillati</taxon>
        <taxon>Actinomycetota</taxon>
        <taxon>Actinomycetes</taxon>
        <taxon>Kitasatosporales</taxon>
        <taxon>Streptomycetaceae</taxon>
        <taxon>Streptomyces</taxon>
    </lineage>
</organism>
<accession>A0ABN5VNP8</accession>
<keyword evidence="2" id="KW-0378">Hydrolase</keyword>
<dbReference type="CDD" id="cd08983">
    <property type="entry name" value="GH43_Bt3655-like"/>
    <property type="match status" value="1"/>
</dbReference>
<dbReference type="InterPro" id="IPR013148">
    <property type="entry name" value="Glyco_hydro_32_N"/>
</dbReference>